<keyword evidence="7" id="KW-1185">Reference proteome</keyword>
<gene>
    <name evidence="6" type="ORF">J8F10_10085</name>
</gene>
<keyword evidence="4 5" id="KW-0472">Membrane</keyword>
<comment type="caution">
    <text evidence="6">The sequence shown here is derived from an EMBL/GenBank/DDBJ whole genome shotgun (WGS) entry which is preliminary data.</text>
</comment>
<reference evidence="6 7" key="1">
    <citation type="submission" date="2021-04" db="EMBL/GenBank/DDBJ databases">
        <authorList>
            <person name="Ivanova A."/>
        </authorList>
    </citation>
    <scope>NUCLEOTIDE SEQUENCE [LARGE SCALE GENOMIC DNA]</scope>
    <source>
        <strain evidence="6 7">G18</strain>
    </source>
</reference>
<feature type="transmembrane region" description="Helical" evidence="5">
    <location>
        <begin position="6"/>
        <end position="27"/>
    </location>
</feature>
<dbReference type="Proteomes" id="UP000676565">
    <property type="component" value="Unassembled WGS sequence"/>
</dbReference>
<name>A0ABS5BPH2_9BACT</name>
<feature type="transmembrane region" description="Helical" evidence="5">
    <location>
        <begin position="195"/>
        <end position="216"/>
    </location>
</feature>
<evidence type="ECO:0000313" key="6">
    <source>
        <dbReference type="EMBL" id="MBP3955629.1"/>
    </source>
</evidence>
<organism evidence="6 7">
    <name type="scientific">Gemmata palustris</name>
    <dbReference type="NCBI Taxonomy" id="2822762"/>
    <lineage>
        <taxon>Bacteria</taxon>
        <taxon>Pseudomonadati</taxon>
        <taxon>Planctomycetota</taxon>
        <taxon>Planctomycetia</taxon>
        <taxon>Gemmatales</taxon>
        <taxon>Gemmataceae</taxon>
        <taxon>Gemmata</taxon>
    </lineage>
</organism>
<evidence type="ECO:0000313" key="7">
    <source>
        <dbReference type="Proteomes" id="UP000676565"/>
    </source>
</evidence>
<evidence type="ECO:0000256" key="3">
    <source>
        <dbReference type="ARBA" id="ARBA00022989"/>
    </source>
</evidence>
<evidence type="ECO:0000256" key="2">
    <source>
        <dbReference type="ARBA" id="ARBA00022692"/>
    </source>
</evidence>
<dbReference type="EMBL" id="JAGKQQ010000001">
    <property type="protein sequence ID" value="MBP3955629.1"/>
    <property type="molecule type" value="Genomic_DNA"/>
</dbReference>
<dbReference type="InterPro" id="IPR004254">
    <property type="entry name" value="AdipoR/HlyIII-related"/>
</dbReference>
<accession>A0ABS5BPH2</accession>
<feature type="transmembrane region" description="Helical" evidence="5">
    <location>
        <begin position="131"/>
        <end position="149"/>
    </location>
</feature>
<feature type="transmembrane region" description="Helical" evidence="5">
    <location>
        <begin position="80"/>
        <end position="98"/>
    </location>
</feature>
<feature type="transmembrane region" description="Helical" evidence="5">
    <location>
        <begin position="161"/>
        <end position="183"/>
    </location>
</feature>
<protein>
    <submittedName>
        <fullName evidence="6">Hemolysin III family protein</fullName>
    </submittedName>
</protein>
<feature type="transmembrane region" description="Helical" evidence="5">
    <location>
        <begin position="105"/>
        <end position="125"/>
    </location>
</feature>
<evidence type="ECO:0000256" key="1">
    <source>
        <dbReference type="ARBA" id="ARBA00004141"/>
    </source>
</evidence>
<sequence length="259" mass="29060">MELRDPVSSASHLFAAAWAAYATLIMLRLTPVRSGRRPAVAVFGASMVFLYLASGVFHGVPYTRYENPEAFRFFQRVDQSAIFILIAGTNTPMIVVLLRGRWRRCCLLGMWVPTAVGVAGLWLLPKAPHEAIVVLGLAMGWVGLLPLVHYYRAVGRGAMNWVWTGGVLYSAGAVCELIEWPMVWEWPLRFGFHEVFHLFSVAANVTFFLFVVRYVIPFDATGREEITPDSTRERDESFRSLVHSNAASGLPEPTHPEKY</sequence>
<keyword evidence="3 5" id="KW-1133">Transmembrane helix</keyword>
<feature type="transmembrane region" description="Helical" evidence="5">
    <location>
        <begin position="39"/>
        <end position="60"/>
    </location>
</feature>
<dbReference type="PANTHER" id="PTHR20855">
    <property type="entry name" value="ADIPOR/PROGESTIN RECEPTOR-RELATED"/>
    <property type="match status" value="1"/>
</dbReference>
<evidence type="ECO:0000256" key="5">
    <source>
        <dbReference type="SAM" id="Phobius"/>
    </source>
</evidence>
<evidence type="ECO:0000256" key="4">
    <source>
        <dbReference type="ARBA" id="ARBA00023136"/>
    </source>
</evidence>
<dbReference type="PANTHER" id="PTHR20855:SF3">
    <property type="entry name" value="LD03007P"/>
    <property type="match status" value="1"/>
</dbReference>
<keyword evidence="2 5" id="KW-0812">Transmembrane</keyword>
<proteinExistence type="predicted"/>
<comment type="subcellular location">
    <subcellularLocation>
        <location evidence="1">Membrane</location>
        <topology evidence="1">Multi-pass membrane protein</topology>
    </subcellularLocation>
</comment>
<dbReference type="RefSeq" id="WP_210653701.1">
    <property type="nucleotide sequence ID" value="NZ_JAGKQQ010000001.1"/>
</dbReference>
<dbReference type="Pfam" id="PF03006">
    <property type="entry name" value="HlyIII"/>
    <property type="match status" value="1"/>
</dbReference>